<evidence type="ECO:0000256" key="1">
    <source>
        <dbReference type="ARBA" id="ARBA00010272"/>
    </source>
</evidence>
<dbReference type="InterPro" id="IPR029756">
    <property type="entry name" value="MTH1187/YkoF-like"/>
</dbReference>
<feature type="region of interest" description="Disordered" evidence="2">
    <location>
        <begin position="24"/>
        <end position="54"/>
    </location>
</feature>
<dbReference type="SUPFAM" id="SSF89957">
    <property type="entry name" value="MTH1187/YkoF-like"/>
    <property type="match status" value="1"/>
</dbReference>
<dbReference type="EMBL" id="QLNT01000009">
    <property type="protein sequence ID" value="KAF3072164.1"/>
    <property type="molecule type" value="Genomic_DNA"/>
</dbReference>
<dbReference type="InterPro" id="IPR051614">
    <property type="entry name" value="UPF0045_domain"/>
</dbReference>
<dbReference type="Proteomes" id="UP000801864">
    <property type="component" value="Unassembled WGS sequence"/>
</dbReference>
<dbReference type="InterPro" id="IPR002767">
    <property type="entry name" value="Thiamine_BP"/>
</dbReference>
<dbReference type="GO" id="GO:0006629">
    <property type="term" value="P:lipid metabolic process"/>
    <property type="evidence" value="ECO:0007669"/>
    <property type="project" value="InterPro"/>
</dbReference>
<dbReference type="AlphaFoldDB" id="A0A9P5CE47"/>
<name>A0A9P5CE47_9HYPO</name>
<accession>A0A9P5CE47</accession>
<gene>
    <name evidence="5" type="ORF">CFAM422_006038</name>
</gene>
<evidence type="ECO:0000313" key="5">
    <source>
        <dbReference type="EMBL" id="KAF3072164.1"/>
    </source>
</evidence>
<dbReference type="PANTHER" id="PTHR33777:SF1">
    <property type="entry name" value="UPF0045 PROTEIN ECM15"/>
    <property type="match status" value="1"/>
</dbReference>
<evidence type="ECO:0000259" key="4">
    <source>
        <dbReference type="Pfam" id="PF01910"/>
    </source>
</evidence>
<dbReference type="Pfam" id="PF26146">
    <property type="entry name" value="PI-PLC_X"/>
    <property type="match status" value="1"/>
</dbReference>
<feature type="signal peptide" evidence="3">
    <location>
        <begin position="1"/>
        <end position="21"/>
    </location>
</feature>
<dbReference type="GO" id="GO:0008081">
    <property type="term" value="F:phosphoric diester hydrolase activity"/>
    <property type="evidence" value="ECO:0007669"/>
    <property type="project" value="InterPro"/>
</dbReference>
<dbReference type="NCBIfam" id="TIGR00106">
    <property type="entry name" value="MTH1187 family thiamine-binding protein"/>
    <property type="match status" value="1"/>
</dbReference>
<comment type="caution">
    <text evidence="5">The sequence shown here is derived from an EMBL/GenBank/DDBJ whole genome shotgun (WGS) entry which is preliminary data.</text>
</comment>
<evidence type="ECO:0000256" key="2">
    <source>
        <dbReference type="SAM" id="MobiDB-lite"/>
    </source>
</evidence>
<protein>
    <submittedName>
        <fullName evidence="5">PI-PLC X domain-containing protein 1</fullName>
    </submittedName>
</protein>
<feature type="compositionally biased region" description="Basic and acidic residues" evidence="2">
    <location>
        <begin position="436"/>
        <end position="460"/>
    </location>
</feature>
<comment type="similarity">
    <text evidence="1">Belongs to the UPF0045 family.</text>
</comment>
<proteinExistence type="inferred from homology"/>
<feature type="region of interest" description="Disordered" evidence="2">
    <location>
        <begin position="430"/>
        <end position="460"/>
    </location>
</feature>
<organism evidence="5 6">
    <name type="scientific">Trichoderma lentiforme</name>
    <dbReference type="NCBI Taxonomy" id="1567552"/>
    <lineage>
        <taxon>Eukaryota</taxon>
        <taxon>Fungi</taxon>
        <taxon>Dikarya</taxon>
        <taxon>Ascomycota</taxon>
        <taxon>Pezizomycotina</taxon>
        <taxon>Sordariomycetes</taxon>
        <taxon>Hypocreomycetidae</taxon>
        <taxon>Hypocreales</taxon>
        <taxon>Hypocreaceae</taxon>
        <taxon>Trichoderma</taxon>
    </lineage>
</organism>
<sequence length="460" mass="49199">MRFSLSHVLAGALMGIAGVSAIPQQPTSAASPTSVSSASPSQTSSSSSDQSQVCNNSPVLCDRHYNDITYMGAHDSAFLRDASTGNSIAGNQFLNATDALDAGLRLLQAQVHNENGTLHLCHTSCGLLDAGPLDNWLADINDWVVSHTSDVITLLLVNSDEENVSEFAAAFQQSGLSNFGFVPQSKTEWPSLRDMIANKTRVVSFITNIDSSSSSPYLLPEFDYVFETPFTVVDLNGFNCTVDRPSNAGTAAQAFGSGFMGLINHFKDQEITAGLTIPDTDNIVLVNSDNTTTAGNLGLHIQQCNTQWNHRPSFVLVDFWDQGETVKAADNSNGINQVTAFGTTAAVMDYASIPTPATCYADFCLIPVGTGSVSVAEEVAQVQRVLKASGLKYTMHSAGTTVEGSWEDVMTVIGKAHSAVHEKGVVRVQSSMRVGSRTDKKQTAEDKVKRVQDLLSKDTK</sequence>
<dbReference type="InterPro" id="IPR017946">
    <property type="entry name" value="PLC-like_Pdiesterase_TIM-brl"/>
</dbReference>
<reference evidence="5 6" key="1">
    <citation type="submission" date="2018-06" db="EMBL/GenBank/DDBJ databases">
        <title>Genome analysis of cellulolytic fungus Trichoderma lentiforme CFAM-422.</title>
        <authorList>
            <person name="Steindorff A.S."/>
            <person name="Formighieri E.F."/>
            <person name="Midorikawa G.E.O."/>
            <person name="Tamietti M.S."/>
            <person name="Ramos E.Z."/>
            <person name="Silva A.S."/>
            <person name="Bon E.P.S."/>
            <person name="Mendes T.D."/>
            <person name="Damaso M.C.T."/>
            <person name="Favaro L.C.L."/>
        </authorList>
    </citation>
    <scope>NUCLEOTIDE SEQUENCE [LARGE SCALE GENOMIC DNA]</scope>
    <source>
        <strain evidence="5 6">CFAM-422</strain>
    </source>
</reference>
<feature type="compositionally biased region" description="Low complexity" evidence="2">
    <location>
        <begin position="25"/>
        <end position="51"/>
    </location>
</feature>
<keyword evidence="3" id="KW-0732">Signal</keyword>
<dbReference type="SUPFAM" id="SSF51695">
    <property type="entry name" value="PLC-like phosphodiesterases"/>
    <property type="match status" value="1"/>
</dbReference>
<keyword evidence="6" id="KW-1185">Reference proteome</keyword>
<dbReference type="PANTHER" id="PTHR33777">
    <property type="entry name" value="UPF0045 PROTEIN ECM15"/>
    <property type="match status" value="1"/>
</dbReference>
<dbReference type="GO" id="GO:0005829">
    <property type="term" value="C:cytosol"/>
    <property type="evidence" value="ECO:0007669"/>
    <property type="project" value="TreeGrafter"/>
</dbReference>
<feature type="chain" id="PRO_5040163116" evidence="3">
    <location>
        <begin position="22"/>
        <end position="460"/>
    </location>
</feature>
<dbReference type="Pfam" id="PF01910">
    <property type="entry name" value="Thiamine_BP"/>
    <property type="match status" value="1"/>
</dbReference>
<evidence type="ECO:0000313" key="6">
    <source>
        <dbReference type="Proteomes" id="UP000801864"/>
    </source>
</evidence>
<feature type="domain" description="Thiamine-binding protein" evidence="4">
    <location>
        <begin position="361"/>
        <end position="452"/>
    </location>
</feature>
<evidence type="ECO:0000256" key="3">
    <source>
        <dbReference type="SAM" id="SignalP"/>
    </source>
</evidence>
<dbReference type="Gene3D" id="3.20.20.190">
    <property type="entry name" value="Phosphatidylinositol (PI) phosphodiesterase"/>
    <property type="match status" value="1"/>
</dbReference>
<dbReference type="Gene3D" id="3.30.70.930">
    <property type="match status" value="1"/>
</dbReference>